<comment type="caution">
    <text evidence="1">The sequence shown here is derived from an EMBL/GenBank/DDBJ whole genome shotgun (WGS) entry which is preliminary data.</text>
</comment>
<organism evidence="1 2">
    <name type="scientific">Streptomyces evansiae</name>
    <dbReference type="NCBI Taxonomy" id="3075535"/>
    <lineage>
        <taxon>Bacteria</taxon>
        <taxon>Bacillati</taxon>
        <taxon>Actinomycetota</taxon>
        <taxon>Actinomycetes</taxon>
        <taxon>Kitasatosporales</taxon>
        <taxon>Streptomycetaceae</taxon>
        <taxon>Streptomyces</taxon>
    </lineage>
</organism>
<accession>A0ABU2REH2</accession>
<sequence>MSFLMRAPEECGSWEWELGGVAPGLASGLDVAARMTAVLRGHGLLEPEQVEWFWFVYGVGGVGIKTVLPVRGRLDPADLRGRVEASRPSGYPDARVGDLSVSGRGVWIDADGEERREERLVVLSVDPDERELSADVAVFHDVWGYFDFRGVPHPEIHRRNAPRLAAALGDLDALLGVKAEEGEMTYFGRAEGYGIATPDVIDGRGPDLTDRL</sequence>
<proteinExistence type="predicted"/>
<name>A0ABU2REH2_9ACTN</name>
<protein>
    <submittedName>
        <fullName evidence="1">Uncharacterized protein</fullName>
    </submittedName>
</protein>
<gene>
    <name evidence="1" type="ORF">RM698_32310</name>
</gene>
<evidence type="ECO:0000313" key="2">
    <source>
        <dbReference type="Proteomes" id="UP001183610"/>
    </source>
</evidence>
<dbReference type="EMBL" id="JAVRET010000175">
    <property type="protein sequence ID" value="MDT0413699.1"/>
    <property type="molecule type" value="Genomic_DNA"/>
</dbReference>
<evidence type="ECO:0000313" key="1">
    <source>
        <dbReference type="EMBL" id="MDT0413699.1"/>
    </source>
</evidence>
<reference evidence="2" key="1">
    <citation type="submission" date="2023-07" db="EMBL/GenBank/DDBJ databases">
        <title>30 novel species of actinomycetes from the DSMZ collection.</title>
        <authorList>
            <person name="Nouioui I."/>
        </authorList>
    </citation>
    <scope>NUCLEOTIDE SEQUENCE [LARGE SCALE GENOMIC DNA]</scope>
    <source>
        <strain evidence="2">DSM 41979</strain>
    </source>
</reference>
<keyword evidence="2" id="KW-1185">Reference proteome</keyword>
<dbReference type="Proteomes" id="UP001183610">
    <property type="component" value="Unassembled WGS sequence"/>
</dbReference>